<evidence type="ECO:0000256" key="1">
    <source>
        <dbReference type="ARBA" id="ARBA00010211"/>
    </source>
</evidence>
<dbReference type="GO" id="GO:0006107">
    <property type="term" value="P:oxaloacetate metabolic process"/>
    <property type="evidence" value="ECO:0007669"/>
    <property type="project" value="UniProtKB-ARBA"/>
</dbReference>
<dbReference type="InterPro" id="IPR036663">
    <property type="entry name" value="Fumarylacetoacetase_C_sf"/>
</dbReference>
<evidence type="ECO:0000313" key="4">
    <source>
        <dbReference type="EMBL" id="KAJ5138479.1"/>
    </source>
</evidence>
<organism evidence="4 5">
    <name type="scientific">Penicillium bovifimosum</name>
    <dbReference type="NCBI Taxonomy" id="126998"/>
    <lineage>
        <taxon>Eukaryota</taxon>
        <taxon>Fungi</taxon>
        <taxon>Dikarya</taxon>
        <taxon>Ascomycota</taxon>
        <taxon>Pezizomycotina</taxon>
        <taxon>Eurotiomycetes</taxon>
        <taxon>Eurotiomycetidae</taxon>
        <taxon>Eurotiales</taxon>
        <taxon>Aspergillaceae</taxon>
        <taxon>Penicillium</taxon>
    </lineage>
</organism>
<dbReference type="FunFam" id="3.90.850.10:FF:000002">
    <property type="entry name" value="2-hydroxyhepta-2,4-diene-1,7-dioate isomerase"/>
    <property type="match status" value="1"/>
</dbReference>
<dbReference type="PANTHER" id="PTHR11820">
    <property type="entry name" value="ACYLPYRUVASE"/>
    <property type="match status" value="1"/>
</dbReference>
<dbReference type="Proteomes" id="UP001149079">
    <property type="component" value="Unassembled WGS sequence"/>
</dbReference>
<dbReference type="GO" id="GO:0050163">
    <property type="term" value="F:oxaloacetate tautomerase activity"/>
    <property type="evidence" value="ECO:0007669"/>
    <property type="project" value="UniProtKB-ARBA"/>
</dbReference>
<keyword evidence="2" id="KW-0479">Metal-binding</keyword>
<dbReference type="AlphaFoldDB" id="A0A9W9L5M0"/>
<evidence type="ECO:0000259" key="3">
    <source>
        <dbReference type="Pfam" id="PF01557"/>
    </source>
</evidence>
<dbReference type="PANTHER" id="PTHR11820:SF112">
    <property type="entry name" value="FUMARYLACETOACETATE HYDROLASE FAMILY PROTEIN (AFU_ORTHOLOGUE AFUA_1G02370)-RELATED"/>
    <property type="match status" value="1"/>
</dbReference>
<reference evidence="4" key="2">
    <citation type="journal article" date="2023" name="IMA Fungus">
        <title>Comparative genomic study of the Penicillium genus elucidates a diverse pangenome and 15 lateral gene transfer events.</title>
        <authorList>
            <person name="Petersen C."/>
            <person name="Sorensen T."/>
            <person name="Nielsen M.R."/>
            <person name="Sondergaard T.E."/>
            <person name="Sorensen J.L."/>
            <person name="Fitzpatrick D.A."/>
            <person name="Frisvad J.C."/>
            <person name="Nielsen K.L."/>
        </authorList>
    </citation>
    <scope>NUCLEOTIDE SEQUENCE</scope>
    <source>
        <strain evidence="4">IBT 22155</strain>
    </source>
</reference>
<dbReference type="RefSeq" id="XP_056523128.1">
    <property type="nucleotide sequence ID" value="XM_056664071.1"/>
</dbReference>
<dbReference type="Pfam" id="PF01557">
    <property type="entry name" value="FAA_hydrolase"/>
    <property type="match status" value="1"/>
</dbReference>
<evidence type="ECO:0000256" key="2">
    <source>
        <dbReference type="ARBA" id="ARBA00022723"/>
    </source>
</evidence>
<evidence type="ECO:0000313" key="5">
    <source>
        <dbReference type="Proteomes" id="UP001149079"/>
    </source>
</evidence>
<accession>A0A9W9L5M0</accession>
<keyword evidence="5" id="KW-1185">Reference proteome</keyword>
<dbReference type="InterPro" id="IPR011234">
    <property type="entry name" value="Fumarylacetoacetase-like_C"/>
</dbReference>
<dbReference type="EMBL" id="JAPQKL010000003">
    <property type="protein sequence ID" value="KAJ5138479.1"/>
    <property type="molecule type" value="Genomic_DNA"/>
</dbReference>
<proteinExistence type="inferred from homology"/>
<gene>
    <name evidence="4" type="ORF">N7515_003327</name>
</gene>
<feature type="domain" description="Fumarylacetoacetase-like C-terminal" evidence="3">
    <location>
        <begin position="78"/>
        <end position="284"/>
    </location>
</feature>
<dbReference type="Gene3D" id="3.90.850.10">
    <property type="entry name" value="Fumarylacetoacetase-like, C-terminal domain"/>
    <property type="match status" value="1"/>
</dbReference>
<comment type="similarity">
    <text evidence="1">Belongs to the FAH family.</text>
</comment>
<reference evidence="4" key="1">
    <citation type="submission" date="2022-11" db="EMBL/GenBank/DDBJ databases">
        <authorList>
            <person name="Petersen C."/>
        </authorList>
    </citation>
    <scope>NUCLEOTIDE SEQUENCE</scope>
    <source>
        <strain evidence="4">IBT 22155</strain>
    </source>
</reference>
<sequence length="287" mass="31047">MSPSWTNLVKFISEEDGQPHLGEVDSKTYPDVGLAVLKGEKIAVKLVKGTIFDGVVTDTTMHIARLLAPIGIEEVPIIRCLGLNYRDHAKEANMPIPDVPVLFIKPRTALNGPYPAKINVPKLAQDGSSDYEAELSIILSKSGRDIPESEAMDYVLGYTCSNDVSARTQQFKNSQWCFSKGLDGSCPLGPVLVSPSAIGDPHNLSIKAIHNGSVVQDSNTREMIFDIAKTIAFLSQGTTLEKGTVIMTGTGPGIGAMRNPKVVLNDGDDMRVEIENIGTLINKVHYE</sequence>
<dbReference type="GO" id="GO:0046872">
    <property type="term" value="F:metal ion binding"/>
    <property type="evidence" value="ECO:0007669"/>
    <property type="project" value="UniProtKB-KW"/>
</dbReference>
<dbReference type="GeneID" id="81403241"/>
<comment type="caution">
    <text evidence="4">The sequence shown here is derived from an EMBL/GenBank/DDBJ whole genome shotgun (WGS) entry which is preliminary data.</text>
</comment>
<dbReference type="OrthoDB" id="411064at2759"/>
<dbReference type="SUPFAM" id="SSF56529">
    <property type="entry name" value="FAH"/>
    <property type="match status" value="1"/>
</dbReference>
<protein>
    <recommendedName>
        <fullName evidence="3">Fumarylacetoacetase-like C-terminal domain-containing protein</fullName>
    </recommendedName>
</protein>
<name>A0A9W9L5M0_9EURO</name>